<comment type="caution">
    <text evidence="3">The sequence shown here is derived from an EMBL/GenBank/DDBJ whole genome shotgun (WGS) entry which is preliminary data.</text>
</comment>
<dbReference type="EMBL" id="JAALLT010000001">
    <property type="protein sequence ID" value="NGP75481.1"/>
    <property type="molecule type" value="Genomic_DNA"/>
</dbReference>
<evidence type="ECO:0000256" key="2">
    <source>
        <dbReference type="ARBA" id="ARBA00023315"/>
    </source>
</evidence>
<dbReference type="Gene3D" id="2.160.10.10">
    <property type="entry name" value="Hexapeptide repeat proteins"/>
    <property type="match status" value="1"/>
</dbReference>
<keyword evidence="4" id="KW-1185">Reference proteome</keyword>
<dbReference type="PANTHER" id="PTHR43584:SF9">
    <property type="entry name" value="TRANSFERASE HEXAPEPTIDE REPEAT CONTAINING PROTEIN"/>
    <property type="match status" value="1"/>
</dbReference>
<proteinExistence type="predicted"/>
<evidence type="ECO:0000313" key="3">
    <source>
        <dbReference type="EMBL" id="NGP75481.1"/>
    </source>
</evidence>
<dbReference type="GO" id="GO:0016779">
    <property type="term" value="F:nucleotidyltransferase activity"/>
    <property type="evidence" value="ECO:0007669"/>
    <property type="project" value="UniProtKB-ARBA"/>
</dbReference>
<accession>A0A6M1SJK2</accession>
<sequence length="398" mass="43906">MQICFFEDKHFSNFHPLTLTRPVDDLRVGIFTIAEKWQKALQAKNTARILRKELKEVFEEGSINENDSCLWINARYLPSSSLLKEVEELGAGNCLQSEGTVIAARADGSSSRQWLEQGKPDFNSLFVLESADFKAIEHLWDLFKINGSEIKADIQRAKPGRGSKLNISSHAILVEEENIYIATGATLEAGTIINAENGPVYIGEGAHIKAGSIIYGPTAICSKATVNAGAKIYGDTTIGPVCKVGGEVNNAIFHSYSNKGHEGFVGNSVFGQWCNLGADTNTSNLKNNYSTIRITDWKTEQEIETGEQFFGTVMGDHSKTAINTQLNTGTVCGVNCNIFSGDFPPKFIHSFSWVGSNVIQKYRLDKAFETMEAMMARRGVSLTEPYKKMMEAIFQNAR</sequence>
<keyword evidence="1 3" id="KW-0808">Transferase</keyword>
<dbReference type="Proteomes" id="UP000473278">
    <property type="component" value="Unassembled WGS sequence"/>
</dbReference>
<dbReference type="RefSeq" id="WP_165138821.1">
    <property type="nucleotide sequence ID" value="NZ_JAALLT010000001.1"/>
</dbReference>
<dbReference type="InterPro" id="IPR023917">
    <property type="entry name" value="Bifunctiontional_GlmU_bac-type"/>
</dbReference>
<gene>
    <name evidence="3" type="ORF">G3570_02475</name>
</gene>
<dbReference type="NCBIfam" id="TIGR03991">
    <property type="entry name" value="alt_bact_glmU"/>
    <property type="match status" value="1"/>
</dbReference>
<evidence type="ECO:0000256" key="1">
    <source>
        <dbReference type="ARBA" id="ARBA00022679"/>
    </source>
</evidence>
<dbReference type="GO" id="GO:0016746">
    <property type="term" value="F:acyltransferase activity"/>
    <property type="evidence" value="ECO:0007669"/>
    <property type="project" value="UniProtKB-KW"/>
</dbReference>
<keyword evidence="2" id="KW-0012">Acyltransferase</keyword>
<dbReference type="InterPro" id="IPR011004">
    <property type="entry name" value="Trimer_LpxA-like_sf"/>
</dbReference>
<dbReference type="PANTHER" id="PTHR43584">
    <property type="entry name" value="NUCLEOTIDYL TRANSFERASE"/>
    <property type="match status" value="1"/>
</dbReference>
<dbReference type="AlphaFoldDB" id="A0A6M1SJK2"/>
<dbReference type="InterPro" id="IPR050065">
    <property type="entry name" value="GlmU-like"/>
</dbReference>
<organism evidence="3 4">
    <name type="scientific">Halalkalibaculum roseum</name>
    <dbReference type="NCBI Taxonomy" id="2709311"/>
    <lineage>
        <taxon>Bacteria</taxon>
        <taxon>Pseudomonadati</taxon>
        <taxon>Balneolota</taxon>
        <taxon>Balneolia</taxon>
        <taxon>Balneolales</taxon>
        <taxon>Balneolaceae</taxon>
        <taxon>Halalkalibaculum</taxon>
    </lineage>
</organism>
<reference evidence="3 4" key="1">
    <citation type="submission" date="2020-02" db="EMBL/GenBank/DDBJ databases">
        <title>Balneolaceae bacterium YR4-1, complete genome.</title>
        <authorList>
            <person name="Li Y."/>
            <person name="Wu S."/>
        </authorList>
    </citation>
    <scope>NUCLEOTIDE SEQUENCE [LARGE SCALE GENOMIC DNA]</scope>
    <source>
        <strain evidence="3 4">YR4-1</strain>
    </source>
</reference>
<dbReference type="Pfam" id="PF13562">
    <property type="entry name" value="NTP_transf_4"/>
    <property type="match status" value="1"/>
</dbReference>
<protein>
    <submittedName>
        <fullName evidence="3">Glucose-1-phosphate thymidylyltransferase</fullName>
    </submittedName>
</protein>
<dbReference type="SUPFAM" id="SSF51161">
    <property type="entry name" value="Trimeric LpxA-like enzymes"/>
    <property type="match status" value="1"/>
</dbReference>
<evidence type="ECO:0000313" key="4">
    <source>
        <dbReference type="Proteomes" id="UP000473278"/>
    </source>
</evidence>
<name>A0A6M1SJK2_9BACT</name>